<feature type="compositionally biased region" description="Low complexity" evidence="1">
    <location>
        <begin position="78"/>
        <end position="89"/>
    </location>
</feature>
<feature type="compositionally biased region" description="Basic and acidic residues" evidence="1">
    <location>
        <begin position="116"/>
        <end position="135"/>
    </location>
</feature>
<dbReference type="InterPro" id="IPR011011">
    <property type="entry name" value="Znf_FYVE_PHD"/>
</dbReference>
<evidence type="ECO:0000313" key="2">
    <source>
        <dbReference type="EMBL" id="TPP64716.1"/>
    </source>
</evidence>
<dbReference type="EMBL" id="SUNJ01004098">
    <property type="protein sequence ID" value="TPP64716.1"/>
    <property type="molecule type" value="Genomic_DNA"/>
</dbReference>
<sequence>MNSVTSGDQCACLVCKKNIGPPVKALMCGFCEGWIHLKCTKIDKDKYEWLSCCSSPLLQILCTNCTTANKRKRDEADSAANQAPAAPCATSPRPHVEVASGAPNNPLRAGKKQRREKSVVTDKAEVAVHSEDKTYVPEVSNAAGGDTGPDLGQTETMSQ</sequence>
<feature type="region of interest" description="Disordered" evidence="1">
    <location>
        <begin position="73"/>
        <end position="159"/>
    </location>
</feature>
<dbReference type="AlphaFoldDB" id="A0A504YWI5"/>
<dbReference type="OrthoDB" id="6321431at2759"/>
<dbReference type="Gene3D" id="3.30.40.10">
    <property type="entry name" value="Zinc/RING finger domain, C3HC4 (zinc finger)"/>
    <property type="match status" value="1"/>
</dbReference>
<accession>A0A504YWI5</accession>
<evidence type="ECO:0000313" key="3">
    <source>
        <dbReference type="Proteomes" id="UP000316759"/>
    </source>
</evidence>
<organism evidence="2 3">
    <name type="scientific">Fasciola gigantica</name>
    <name type="common">Giant liver fluke</name>
    <dbReference type="NCBI Taxonomy" id="46835"/>
    <lineage>
        <taxon>Eukaryota</taxon>
        <taxon>Metazoa</taxon>
        <taxon>Spiralia</taxon>
        <taxon>Lophotrochozoa</taxon>
        <taxon>Platyhelminthes</taxon>
        <taxon>Trematoda</taxon>
        <taxon>Digenea</taxon>
        <taxon>Plagiorchiida</taxon>
        <taxon>Echinostomata</taxon>
        <taxon>Echinostomatoidea</taxon>
        <taxon>Fasciolidae</taxon>
        <taxon>Fasciola</taxon>
    </lineage>
</organism>
<dbReference type="Proteomes" id="UP000316759">
    <property type="component" value="Unassembled WGS sequence"/>
</dbReference>
<dbReference type="InterPro" id="IPR013083">
    <property type="entry name" value="Znf_RING/FYVE/PHD"/>
</dbReference>
<name>A0A504YWI5_FASGI</name>
<protein>
    <recommendedName>
        <fullName evidence="4">PHD-type domain-containing protein</fullName>
    </recommendedName>
</protein>
<dbReference type="SUPFAM" id="SSF57903">
    <property type="entry name" value="FYVE/PHD zinc finger"/>
    <property type="match status" value="1"/>
</dbReference>
<comment type="caution">
    <text evidence="2">The sequence shown here is derived from an EMBL/GenBank/DDBJ whole genome shotgun (WGS) entry which is preliminary data.</text>
</comment>
<evidence type="ECO:0000256" key="1">
    <source>
        <dbReference type="SAM" id="MobiDB-lite"/>
    </source>
</evidence>
<keyword evidence="3" id="KW-1185">Reference proteome</keyword>
<reference evidence="2 3" key="1">
    <citation type="submission" date="2019-04" db="EMBL/GenBank/DDBJ databases">
        <title>Annotation for the trematode Fasciola gigantica.</title>
        <authorList>
            <person name="Choi Y.-J."/>
        </authorList>
    </citation>
    <scope>NUCLEOTIDE SEQUENCE [LARGE SCALE GENOMIC DNA]</scope>
    <source>
        <strain evidence="2">Uganda_cow_1</strain>
    </source>
</reference>
<evidence type="ECO:0008006" key="4">
    <source>
        <dbReference type="Google" id="ProtNLM"/>
    </source>
</evidence>
<proteinExistence type="predicted"/>
<gene>
    <name evidence="2" type="ORF">FGIG_00379</name>
</gene>